<dbReference type="Proteomes" id="UP000254346">
    <property type="component" value="Unassembled WGS sequence"/>
</dbReference>
<evidence type="ECO:0000313" key="1">
    <source>
        <dbReference type="EMBL" id="SUH09228.1"/>
    </source>
</evidence>
<protein>
    <submittedName>
        <fullName evidence="1">Uncharacterized protein</fullName>
    </submittedName>
</protein>
<dbReference type="AlphaFoldDB" id="A0A379VRQ9"/>
<proteinExistence type="predicted"/>
<name>A0A379VRQ9_SALET</name>
<evidence type="ECO:0000313" key="2">
    <source>
        <dbReference type="Proteomes" id="UP000254346"/>
    </source>
</evidence>
<gene>
    <name evidence="1" type="ORF">NCTC8256_03193</name>
</gene>
<dbReference type="EMBL" id="UGXR01000001">
    <property type="protein sequence ID" value="SUH09228.1"/>
    <property type="molecule type" value="Genomic_DNA"/>
</dbReference>
<organism evidence="1 2">
    <name type="scientific">Salmonella enterica I</name>
    <dbReference type="NCBI Taxonomy" id="59201"/>
    <lineage>
        <taxon>Bacteria</taxon>
        <taxon>Pseudomonadati</taxon>
        <taxon>Pseudomonadota</taxon>
        <taxon>Gammaproteobacteria</taxon>
        <taxon>Enterobacterales</taxon>
        <taxon>Enterobacteriaceae</taxon>
        <taxon>Salmonella</taxon>
    </lineage>
</organism>
<accession>A0A379VRQ9</accession>
<sequence length="34" mass="3716">MPICSHFCPGLSTSVLSTQMAALRLGISVRHFRV</sequence>
<reference evidence="1 2" key="1">
    <citation type="submission" date="2018-06" db="EMBL/GenBank/DDBJ databases">
        <authorList>
            <consortium name="Pathogen Informatics"/>
            <person name="Doyle S."/>
        </authorList>
    </citation>
    <scope>NUCLEOTIDE SEQUENCE [LARGE SCALE GENOMIC DNA]</scope>
    <source>
        <strain evidence="1 2">NCTC8256</strain>
    </source>
</reference>